<dbReference type="Pfam" id="PF11136">
    <property type="entry name" value="DUF2889"/>
    <property type="match status" value="1"/>
</dbReference>
<dbReference type="RefSeq" id="WP_132288889.1">
    <property type="nucleotide sequence ID" value="NZ_SMFU01000007.1"/>
</dbReference>
<comment type="caution">
    <text evidence="1">The sequence shown here is derived from an EMBL/GenBank/DDBJ whole genome shotgun (WGS) entry which is preliminary data.</text>
</comment>
<sequence length="190" mass="20889">MSESGKRKLLHTRQVVCRGYELNNGLWEIEGRMSDVKSFPMENRDRGGLIEVGEPLHDIGLTLTIDRTLKIHHAKAVIDAAPFNQCSGITGAFKRLEGLRLESGFTRKVREILGGVKGCTHLIELLGPISTTAYQTLWQTENGYNSNDPSILQGLADSCHTLARDGDVMAPLLPEGDNVTTDNNKQEFGA</sequence>
<dbReference type="OrthoDB" id="6862397at2"/>
<keyword evidence="2" id="KW-1185">Reference proteome</keyword>
<dbReference type="EMBL" id="SMFU01000007">
    <property type="protein sequence ID" value="TCK09109.1"/>
    <property type="molecule type" value="Genomic_DNA"/>
</dbReference>
<evidence type="ECO:0000313" key="1">
    <source>
        <dbReference type="EMBL" id="TCK09109.1"/>
    </source>
</evidence>
<proteinExistence type="predicted"/>
<name>A0A4R1GSB1_9GAMM</name>
<accession>A0A4R1GSB1</accession>
<dbReference type="InterPro" id="IPR021312">
    <property type="entry name" value="DUF2889"/>
</dbReference>
<protein>
    <recommendedName>
        <fullName evidence="3">DUF2889 family protein</fullName>
    </recommendedName>
</protein>
<reference evidence="1 2" key="1">
    <citation type="submission" date="2019-03" db="EMBL/GenBank/DDBJ databases">
        <title>Genomic Encyclopedia of Archaeal and Bacterial Type Strains, Phase II (KMG-II): from individual species to whole genera.</title>
        <authorList>
            <person name="Goeker M."/>
        </authorList>
    </citation>
    <scope>NUCLEOTIDE SEQUENCE [LARGE SCALE GENOMIC DNA]</scope>
    <source>
        <strain evidence="1 2">DSM 27697</strain>
    </source>
</reference>
<dbReference type="AlphaFoldDB" id="A0A4R1GSB1"/>
<gene>
    <name evidence="1" type="ORF">CLV83_1210</name>
</gene>
<evidence type="ECO:0008006" key="3">
    <source>
        <dbReference type="Google" id="ProtNLM"/>
    </source>
</evidence>
<dbReference type="Proteomes" id="UP000294546">
    <property type="component" value="Unassembled WGS sequence"/>
</dbReference>
<evidence type="ECO:0000313" key="2">
    <source>
        <dbReference type="Proteomes" id="UP000294546"/>
    </source>
</evidence>
<organism evidence="1 2">
    <name type="scientific">Marinobacterium mangrovicola</name>
    <dbReference type="NCBI Taxonomy" id="1476959"/>
    <lineage>
        <taxon>Bacteria</taxon>
        <taxon>Pseudomonadati</taxon>
        <taxon>Pseudomonadota</taxon>
        <taxon>Gammaproteobacteria</taxon>
        <taxon>Oceanospirillales</taxon>
        <taxon>Oceanospirillaceae</taxon>
        <taxon>Marinobacterium</taxon>
    </lineage>
</organism>